<dbReference type="KEGG" id="loi:92361680"/>
<proteinExistence type="predicted"/>
<feature type="region of interest" description="Disordered" evidence="1">
    <location>
        <begin position="197"/>
        <end position="271"/>
    </location>
</feature>
<dbReference type="RefSeq" id="XP_067063519.1">
    <property type="nucleotide sequence ID" value="XM_067207746.1"/>
</dbReference>
<sequence>MSTRKASPPDCGRGGKSGITSAGAEELEPSAPSRVGTAAMVDGNIGVANRPIHNLSFLQEFLRPSAASRIAAVARAVHMDADNGAAPCAGGGQLLSYTSARDCAGSTSSSSVPEAASSLSPSPSSLHRTAVPSNQPTDKSLVAPPFAEGAAATPPSFSGAAHRELDSSALASAATPIPPLPLVLECATQLSGMLAQWRASSEGERRRPPAPPLASTPPSSHNSLSGQGCEGGAVPSTAAARGAVTVGQPLGLGPQPAGGGSKTAPPPARPPAQRVLQMMDVILWYCLSTAEDARLAMGSRSRGTSGLETPANPGAATTGAGTGFRQALVGGGSTPSGLRGDRSGRSGSVSVAGGRPGSVGRSGSCSADTLAAHDWLESRMSSASSTAGAPAVLISDDQLAERLLRPAVDAVVFLQGPHKRPMPPSSPSLASRAQTAGKSSNGSVAVASRAKGGKARPPDGEAATDDDDTTAVELQTMALWTLAAVLVRFADALFNATVFLPVLFPQVDVRSPSGAAVRHPLLQPLLHGDPHNTSLRCGAAAALTALLQKLRPTLQYSEEPQQGRQAAFLSLAAQCGTILVSLHESLCWGLDQSQQQQPQKGGADTVASTATPLLNTYAAVVAVTPYHRCPRSRAVVLQTLELPVVHFFLAHDEVGAFVPAAALVSSILKNDTIRVAATTAAQTGAQDLIKGCQIPVAAGDRAAVTASFLPALLSHADTRVEVWRCMVPLSRLYPRLVQTEFEALMAASVKLVSTLTAWEAAEEDAEATAMASDSAVVERECDVALRAQRSPAPLWPPRSTAGGDGGNAAEPSVPPPVYEEEATAGPDTGRALPSPPRSRMPTALLDAFAECLRTWLHYMGYVWKAFDDNASDPAQRPERQVGRATLAHKQRIHGELLRPAMRLRRCGAEVRTMTLRCIAQIGNEYVSTLADRSLCEEFVEYVQSSAADAQPRVRGEALTTLGVWLWQYTSMDDFACIAIDSAVHSLRTDPNPVVRTKAAFALSNVTGRLPEGSCAVVRGSPDYIATLCGTAMHAAVIDTEKGVQGHGIRMMNHLLQVLTFEELISEVEEFEEGVAEGFLRVLLECLRANMRGGHSAQQDSSDRAGNGGGGGAASLRYAVPREAKHRWNAACALGMGLAREEVFEAEPKYAVEAVEALCTAVVRDHIFKVRTQAAGALGRIPGHCLSGAYTATDVTPTVVGSLCKALETATSTENFRQYKEQGSLHDALRSALALMITSATPSNDLEKVFTNHMRLLQKEGLL</sequence>
<dbReference type="EMBL" id="JAFHLR010000021">
    <property type="protein sequence ID" value="KAG5479808.1"/>
    <property type="molecule type" value="Genomic_DNA"/>
</dbReference>
<feature type="compositionally biased region" description="Polar residues" evidence="1">
    <location>
        <begin position="427"/>
        <end position="443"/>
    </location>
</feature>
<evidence type="ECO:0000256" key="1">
    <source>
        <dbReference type="SAM" id="MobiDB-lite"/>
    </source>
</evidence>
<evidence type="ECO:0008006" key="4">
    <source>
        <dbReference type="Google" id="ProtNLM"/>
    </source>
</evidence>
<reference evidence="3" key="2">
    <citation type="journal article" date="2021" name="Sci. Data">
        <title>Chromosome-scale genome sequencing, assembly and annotation of six genomes from subfamily Leishmaniinae.</title>
        <authorList>
            <person name="Almutairi H."/>
            <person name="Urbaniak M.D."/>
            <person name="Bates M.D."/>
            <person name="Jariyapan N."/>
            <person name="Kwakye-Nuako G."/>
            <person name="Thomaz Soccol V."/>
            <person name="Al-Salem W.S."/>
            <person name="Dillon R.J."/>
            <person name="Bates P.A."/>
            <person name="Gatherer D."/>
        </authorList>
    </citation>
    <scope>NUCLEOTIDE SEQUENCE [LARGE SCALE GENOMIC DNA]</scope>
</reference>
<dbReference type="Proteomes" id="UP000674143">
    <property type="component" value="Unassembled WGS sequence"/>
</dbReference>
<dbReference type="InterPro" id="IPR016024">
    <property type="entry name" value="ARM-type_fold"/>
</dbReference>
<feature type="region of interest" description="Disordered" evidence="1">
    <location>
        <begin position="416"/>
        <end position="468"/>
    </location>
</feature>
<dbReference type="GeneID" id="92361680"/>
<dbReference type="SUPFAM" id="SSF48371">
    <property type="entry name" value="ARM repeat"/>
    <property type="match status" value="1"/>
</dbReference>
<evidence type="ECO:0000313" key="3">
    <source>
        <dbReference type="Proteomes" id="UP000674143"/>
    </source>
</evidence>
<dbReference type="Gene3D" id="1.25.10.10">
    <property type="entry name" value="Leucine-rich Repeat Variant"/>
    <property type="match status" value="1"/>
</dbReference>
<protein>
    <recommendedName>
        <fullName evidence="4">DUF4042 domain-containing protein</fullName>
    </recommendedName>
</protein>
<dbReference type="InterPro" id="IPR052107">
    <property type="entry name" value="HEAT6"/>
</dbReference>
<dbReference type="PANTHER" id="PTHR13366">
    <property type="entry name" value="MALARIA ANTIGEN-RELATED"/>
    <property type="match status" value="1"/>
</dbReference>
<name>A0A836HEB3_9TRYP</name>
<keyword evidence="3" id="KW-1185">Reference proteome</keyword>
<accession>A0A836HEB3</accession>
<dbReference type="AlphaFoldDB" id="A0A836HEB3"/>
<feature type="compositionally biased region" description="Low complexity" evidence="1">
    <location>
        <begin position="106"/>
        <end position="125"/>
    </location>
</feature>
<dbReference type="PANTHER" id="PTHR13366:SF0">
    <property type="entry name" value="HEAT REPEAT-CONTAINING PROTEIN 6"/>
    <property type="match status" value="1"/>
</dbReference>
<gene>
    <name evidence="2" type="ORF">LSCM4_05816</name>
</gene>
<comment type="caution">
    <text evidence="2">The sequence shown here is derived from an EMBL/GenBank/DDBJ whole genome shotgun (WGS) entry which is preliminary data.</text>
</comment>
<feature type="compositionally biased region" description="Low complexity" evidence="1">
    <location>
        <begin position="309"/>
        <end position="319"/>
    </location>
</feature>
<organism evidence="2 3">
    <name type="scientific">Leishmania orientalis</name>
    <dbReference type="NCBI Taxonomy" id="2249476"/>
    <lineage>
        <taxon>Eukaryota</taxon>
        <taxon>Discoba</taxon>
        <taxon>Euglenozoa</taxon>
        <taxon>Kinetoplastea</taxon>
        <taxon>Metakinetoplastina</taxon>
        <taxon>Trypanosomatida</taxon>
        <taxon>Trypanosomatidae</taxon>
        <taxon>Leishmaniinae</taxon>
        <taxon>Leishmania</taxon>
    </lineage>
</organism>
<feature type="region of interest" description="Disordered" evidence="1">
    <location>
        <begin position="788"/>
        <end position="837"/>
    </location>
</feature>
<feature type="region of interest" description="Disordered" evidence="1">
    <location>
        <begin position="1"/>
        <end position="34"/>
    </location>
</feature>
<feature type="region of interest" description="Disordered" evidence="1">
    <location>
        <begin position="106"/>
        <end position="142"/>
    </location>
</feature>
<feature type="region of interest" description="Disordered" evidence="1">
    <location>
        <begin position="299"/>
        <end position="366"/>
    </location>
</feature>
<reference evidence="3" key="1">
    <citation type="journal article" date="2021" name="Microbiol. Resour. Announc.">
        <title>LGAAP: Leishmaniinae Genome Assembly and Annotation Pipeline.</title>
        <authorList>
            <person name="Almutairi H."/>
            <person name="Urbaniak M.D."/>
            <person name="Bates M.D."/>
            <person name="Jariyapan N."/>
            <person name="Kwakye-Nuako G."/>
            <person name="Thomaz-Soccol V."/>
            <person name="Al-Salem W.S."/>
            <person name="Dillon R.J."/>
            <person name="Bates P.A."/>
            <person name="Gatherer D."/>
        </authorList>
    </citation>
    <scope>NUCLEOTIDE SEQUENCE [LARGE SCALE GENOMIC DNA]</scope>
</reference>
<dbReference type="InterPro" id="IPR011989">
    <property type="entry name" value="ARM-like"/>
</dbReference>
<evidence type="ECO:0000313" key="2">
    <source>
        <dbReference type="EMBL" id="KAG5479808.1"/>
    </source>
</evidence>
<feature type="compositionally biased region" description="Low complexity" evidence="1">
    <location>
        <begin position="345"/>
        <end position="366"/>
    </location>
</feature>